<comment type="similarity">
    <text evidence="2 6">Belongs to the tetraspanin (TM4SF) family.</text>
</comment>
<evidence type="ECO:0000256" key="6">
    <source>
        <dbReference type="RuleBase" id="RU361218"/>
    </source>
</evidence>
<dbReference type="PIRSF" id="PIRSF002419">
    <property type="entry name" value="Tetraspanin"/>
    <property type="match status" value="1"/>
</dbReference>
<gene>
    <name evidence="7" type="ORF">LAZ67_16001345</name>
</gene>
<dbReference type="InterPro" id="IPR018499">
    <property type="entry name" value="Tetraspanin/Peripherin"/>
</dbReference>
<evidence type="ECO:0000256" key="1">
    <source>
        <dbReference type="ARBA" id="ARBA00004141"/>
    </source>
</evidence>
<accession>A0ABY6LB95</accession>
<dbReference type="InterPro" id="IPR008952">
    <property type="entry name" value="Tetraspanin_EC2_sf"/>
</dbReference>
<comment type="subcellular location">
    <subcellularLocation>
        <location evidence="1 6">Membrane</location>
        <topology evidence="1 6">Multi-pass membrane protein</topology>
    </subcellularLocation>
</comment>
<feature type="transmembrane region" description="Helical" evidence="6">
    <location>
        <begin position="242"/>
        <end position="268"/>
    </location>
</feature>
<evidence type="ECO:0000256" key="2">
    <source>
        <dbReference type="ARBA" id="ARBA00006840"/>
    </source>
</evidence>
<dbReference type="EMBL" id="CP092878">
    <property type="protein sequence ID" value="UYV78434.1"/>
    <property type="molecule type" value="Genomic_DNA"/>
</dbReference>
<dbReference type="Pfam" id="PF00335">
    <property type="entry name" value="Tetraspanin"/>
    <property type="match status" value="1"/>
</dbReference>
<keyword evidence="3 6" id="KW-0812">Transmembrane</keyword>
<organism evidence="7 8">
    <name type="scientific">Cordylochernes scorpioides</name>
    <dbReference type="NCBI Taxonomy" id="51811"/>
    <lineage>
        <taxon>Eukaryota</taxon>
        <taxon>Metazoa</taxon>
        <taxon>Ecdysozoa</taxon>
        <taxon>Arthropoda</taxon>
        <taxon>Chelicerata</taxon>
        <taxon>Arachnida</taxon>
        <taxon>Pseudoscorpiones</taxon>
        <taxon>Cheliferoidea</taxon>
        <taxon>Chernetidae</taxon>
        <taxon>Cordylochernes</taxon>
    </lineage>
</organism>
<dbReference type="PANTHER" id="PTHR19282">
    <property type="entry name" value="TETRASPANIN"/>
    <property type="match status" value="1"/>
</dbReference>
<evidence type="ECO:0000256" key="3">
    <source>
        <dbReference type="ARBA" id="ARBA00022692"/>
    </source>
</evidence>
<evidence type="ECO:0000256" key="5">
    <source>
        <dbReference type="ARBA" id="ARBA00023136"/>
    </source>
</evidence>
<reference evidence="7 8" key="1">
    <citation type="submission" date="2022-01" db="EMBL/GenBank/DDBJ databases">
        <title>A chromosomal length assembly of Cordylochernes scorpioides.</title>
        <authorList>
            <person name="Zeh D."/>
            <person name="Zeh J."/>
        </authorList>
    </citation>
    <scope>NUCLEOTIDE SEQUENCE [LARGE SCALE GENOMIC DNA]</scope>
    <source>
        <strain evidence="7">IN4F17</strain>
        <tissue evidence="7">Whole Body</tissue>
    </source>
</reference>
<dbReference type="Proteomes" id="UP001235939">
    <property type="component" value="Chromosome 16"/>
</dbReference>
<feature type="transmembrane region" description="Helical" evidence="6">
    <location>
        <begin position="12"/>
        <end position="28"/>
    </location>
</feature>
<evidence type="ECO:0000313" key="8">
    <source>
        <dbReference type="Proteomes" id="UP001235939"/>
    </source>
</evidence>
<evidence type="ECO:0000313" key="7">
    <source>
        <dbReference type="EMBL" id="UYV78434.1"/>
    </source>
</evidence>
<proteinExistence type="inferred from homology"/>
<sequence>MNPLHHRSPLTGVGYIYSLPISMVSTMVEGCGKTIKYALFLANFIIMPGVGGIVVFGVGVWTLAGTSFVKELVSSELYLASACLLISTGVVVTIIAFLGCMGALREIKCMLITFFIILFFIFILMIVGAILGYIFKNDLEQGTFERLESELERYGATNESMVTGTWNTIQTKLKCCGLEIEGLQSEPFRAWERKNSRFQREVRVPDSCCLVEGCARNPSPENVYNEGCYRKFKAYLQEHAKIMGGVAIGVACVLIIGMILSCALFLLIE</sequence>
<feature type="transmembrane region" description="Helical" evidence="6">
    <location>
        <begin position="77"/>
        <end position="99"/>
    </location>
</feature>
<dbReference type="SUPFAM" id="SSF48652">
    <property type="entry name" value="Tetraspanin"/>
    <property type="match status" value="1"/>
</dbReference>
<name>A0ABY6LB95_9ARAC</name>
<feature type="transmembrane region" description="Helical" evidence="6">
    <location>
        <begin position="111"/>
        <end position="135"/>
    </location>
</feature>
<protein>
    <recommendedName>
        <fullName evidence="6">Tetraspanin</fullName>
    </recommendedName>
</protein>
<feature type="transmembrane region" description="Helical" evidence="6">
    <location>
        <begin position="40"/>
        <end position="65"/>
    </location>
</feature>
<dbReference type="InterPro" id="IPR000301">
    <property type="entry name" value="Tetraspanin_animals"/>
</dbReference>
<keyword evidence="5 6" id="KW-0472">Membrane</keyword>
<keyword evidence="4 6" id="KW-1133">Transmembrane helix</keyword>
<keyword evidence="8" id="KW-1185">Reference proteome</keyword>
<dbReference type="Gene3D" id="1.10.1450.10">
    <property type="entry name" value="Tetraspanin"/>
    <property type="match status" value="1"/>
</dbReference>
<comment type="caution">
    <text evidence="6">Lacks conserved residue(s) required for the propagation of feature annotation.</text>
</comment>
<evidence type="ECO:0000256" key="4">
    <source>
        <dbReference type="ARBA" id="ARBA00022989"/>
    </source>
</evidence>
<dbReference type="PRINTS" id="PR00259">
    <property type="entry name" value="TMFOUR"/>
</dbReference>
<dbReference type="PANTHER" id="PTHR19282:SF527">
    <property type="entry name" value="TETRASPANIN"/>
    <property type="match status" value="1"/>
</dbReference>